<dbReference type="Pfam" id="PF00710">
    <property type="entry name" value="Asparaginase"/>
    <property type="match status" value="1"/>
</dbReference>
<reference evidence="3" key="1">
    <citation type="submission" date="2016-09" db="EMBL/GenBank/DDBJ databases">
        <authorList>
            <person name="Greninger A.L."/>
            <person name="Jerome K.R."/>
            <person name="Mcnair B."/>
            <person name="Wallis C."/>
            <person name="Fang F."/>
        </authorList>
    </citation>
    <scope>NUCLEOTIDE SEQUENCE [LARGE SCALE GENOMIC DNA]</scope>
    <source>
        <strain evidence="3">M7</strain>
    </source>
</reference>
<feature type="domain" description="L-asparaginase N-terminal" evidence="1">
    <location>
        <begin position="10"/>
        <end position="53"/>
    </location>
</feature>
<proteinExistence type="predicted"/>
<dbReference type="InterPro" id="IPR006034">
    <property type="entry name" value="Asparaginase/glutaminase-like"/>
</dbReference>
<dbReference type="EMBL" id="MIGZ01000007">
    <property type="protein sequence ID" value="ODQ96106.1"/>
    <property type="molecule type" value="Genomic_DNA"/>
</dbReference>
<evidence type="ECO:0000313" key="3">
    <source>
        <dbReference type="Proteomes" id="UP000094243"/>
    </source>
</evidence>
<keyword evidence="3" id="KW-1185">Reference proteome</keyword>
<dbReference type="Proteomes" id="UP000094243">
    <property type="component" value="Unassembled WGS sequence"/>
</dbReference>
<dbReference type="InterPro" id="IPR036152">
    <property type="entry name" value="Asp/glu_Ase-like_sf"/>
</dbReference>
<dbReference type="PIRSF" id="PIRSF500176">
    <property type="entry name" value="L_ASNase"/>
    <property type="match status" value="1"/>
</dbReference>
<comment type="caution">
    <text evidence="2">The sequence shown here is derived from an EMBL/GenBank/DDBJ whole genome shotgun (WGS) entry which is preliminary data.</text>
</comment>
<dbReference type="SUPFAM" id="SSF53774">
    <property type="entry name" value="Glutaminase/Asparaginase"/>
    <property type="match status" value="1"/>
</dbReference>
<evidence type="ECO:0000313" key="2">
    <source>
        <dbReference type="EMBL" id="ODQ96106.1"/>
    </source>
</evidence>
<evidence type="ECO:0000259" key="1">
    <source>
        <dbReference type="Pfam" id="PF00710"/>
    </source>
</evidence>
<name>A0A1E3S1Q8_9MYCO</name>
<dbReference type="PIRSF" id="PIRSF001220">
    <property type="entry name" value="L-ASNase_gatD"/>
    <property type="match status" value="1"/>
</dbReference>
<dbReference type="PROSITE" id="PS51732">
    <property type="entry name" value="ASN_GLN_ASE_3"/>
    <property type="match status" value="1"/>
</dbReference>
<gene>
    <name evidence="2" type="ORF">BHQ17_02420</name>
</gene>
<accession>A0A1E3S1Q8</accession>
<protein>
    <recommendedName>
        <fullName evidence="1">L-asparaginase N-terminal domain-containing protein</fullName>
    </recommendedName>
</protein>
<dbReference type="AlphaFoldDB" id="A0A1E3S1Q8"/>
<organism evidence="2 3">
    <name type="scientific">Mycolicibacterium holsaticum</name>
    <dbReference type="NCBI Taxonomy" id="152142"/>
    <lineage>
        <taxon>Bacteria</taxon>
        <taxon>Bacillati</taxon>
        <taxon>Actinomycetota</taxon>
        <taxon>Actinomycetes</taxon>
        <taxon>Mycobacteriales</taxon>
        <taxon>Mycobacteriaceae</taxon>
        <taxon>Mycolicibacterium</taxon>
    </lineage>
</organism>
<dbReference type="RefSeq" id="WP_069403631.1">
    <property type="nucleotide sequence ID" value="NZ_MIGZ01000007.1"/>
</dbReference>
<dbReference type="GO" id="GO:0004067">
    <property type="term" value="F:asparaginase activity"/>
    <property type="evidence" value="ECO:0007669"/>
    <property type="project" value="UniProtKB-UniRule"/>
</dbReference>
<dbReference type="Gene3D" id="3.40.50.1170">
    <property type="entry name" value="L-asparaginase, N-terminal domain"/>
    <property type="match status" value="1"/>
</dbReference>
<dbReference type="InterPro" id="IPR037152">
    <property type="entry name" value="L-asparaginase_N_sf"/>
</dbReference>
<dbReference type="InterPro" id="IPR027474">
    <property type="entry name" value="L-asparaginase_N"/>
</dbReference>
<sequence length="64" mass="6847">MSDVHLIGLGGIVVTTGTDSIEEVAAWLAYRERWPVPIAVTGAMVVGERPDSDIRLSGHDRIGC</sequence>